<dbReference type="InterPro" id="IPR037198">
    <property type="entry name" value="MutL_C_sf"/>
</dbReference>
<dbReference type="InterPro" id="IPR020568">
    <property type="entry name" value="Ribosomal_Su5_D2-typ_SF"/>
</dbReference>
<dbReference type="InterPro" id="IPR042121">
    <property type="entry name" value="MutL_C_regsub"/>
</dbReference>
<dbReference type="NCBIfam" id="TIGR00585">
    <property type="entry name" value="mutl"/>
    <property type="match status" value="1"/>
</dbReference>
<dbReference type="Gene3D" id="3.30.565.10">
    <property type="entry name" value="Histidine kinase-like ATPase, C-terminal domain"/>
    <property type="match status" value="1"/>
</dbReference>
<dbReference type="Gene3D" id="3.30.1540.20">
    <property type="entry name" value="MutL, C-terminal domain, dimerisation subdomain"/>
    <property type="match status" value="1"/>
</dbReference>
<dbReference type="SUPFAM" id="SSF54211">
    <property type="entry name" value="Ribosomal protein S5 domain 2-like"/>
    <property type="match status" value="1"/>
</dbReference>
<dbReference type="GO" id="GO:0032300">
    <property type="term" value="C:mismatch repair complex"/>
    <property type="evidence" value="ECO:0007669"/>
    <property type="project" value="InterPro"/>
</dbReference>
<feature type="domain" description="MutL C-terminal dimerisation" evidence="7">
    <location>
        <begin position="493"/>
        <end position="635"/>
    </location>
</feature>
<protein>
    <recommendedName>
        <fullName evidence="2 5">DNA mismatch repair protein MutL</fullName>
    </recommendedName>
</protein>
<feature type="compositionally biased region" description="Polar residues" evidence="6">
    <location>
        <begin position="426"/>
        <end position="439"/>
    </location>
</feature>
<dbReference type="AlphaFoldDB" id="A0A1Y6BBB9"/>
<dbReference type="GO" id="GO:0006298">
    <property type="term" value="P:mismatch repair"/>
    <property type="evidence" value="ECO:0007669"/>
    <property type="project" value="UniProtKB-UniRule"/>
</dbReference>
<dbReference type="InterPro" id="IPR038973">
    <property type="entry name" value="MutL/Mlh/Pms-like"/>
</dbReference>
<evidence type="ECO:0000256" key="4">
    <source>
        <dbReference type="ARBA" id="ARBA00023204"/>
    </source>
</evidence>
<keyword evidence="4 5" id="KW-0234">DNA repair</keyword>
<evidence type="ECO:0000259" key="7">
    <source>
        <dbReference type="SMART" id="SM00853"/>
    </source>
</evidence>
<evidence type="ECO:0000256" key="3">
    <source>
        <dbReference type="ARBA" id="ARBA00022763"/>
    </source>
</evidence>
<gene>
    <name evidence="5" type="primary">mutL</name>
    <name evidence="9" type="ORF">SAMN06296036_102108</name>
</gene>
<feature type="compositionally biased region" description="Low complexity" evidence="6">
    <location>
        <begin position="372"/>
        <end position="385"/>
    </location>
</feature>
<dbReference type="EMBL" id="FWZT01000002">
    <property type="protein sequence ID" value="SME94275.1"/>
    <property type="molecule type" value="Genomic_DNA"/>
</dbReference>
<dbReference type="RefSeq" id="WP_132315542.1">
    <property type="nucleotide sequence ID" value="NZ_FWZT01000002.1"/>
</dbReference>
<evidence type="ECO:0000256" key="1">
    <source>
        <dbReference type="ARBA" id="ARBA00006082"/>
    </source>
</evidence>
<keyword evidence="3 5" id="KW-0227">DNA damage</keyword>
<sequence length="677" mass="74797">MSKVHLLDDELINKIAAGEVVERPASVVKELVENAVDAGASQVEVELLDGGKGLISVRDNGAGMNRVDAIMAIKRHCTSKIHNLDDLFQVGTMGFRGEALASISAVSRFTMLTRTAECQIGSKIGFEDGAADDQDWNGDVGTQIAIKDIFYNVPARKAFLKSGSAEFAQCHELMQSLALSLPHVGFVLKHNGKEHLRVSPASASKIDDLVGEAALRQRSEDVLGQQKNIKFCYLHHQDKYGQVEALISPPGFERSTGKHIFMFVNGRYVKDRNIRFSILRGYHSHLLKGRFPVCVLHLTMDPSLVDVNVHPNKAEVRFQYGQEVQSLIAVSIRDRLRAGDWASPSFDDDQSSQAMPRSSSSPSVEAKRQDKSSTFAAPSAPASNSGRQGARGIDPLPRSASFGKKSSAIETDFDLSFKPDRGPTKPLSTVTESSGSRQPYTPPSLKTKVVSFEGQAEPKPSGLPWEMALDPKESPKREAEAKQDLLPWADMKFLGAFGKCYLFFEWADRLVVLDQHAFHERILYERLKRDHSILKQVQPLLMPEVISLSPSLVEKLKEAQEPIEKLGFRMSVMSSSEVELGAVPSLLKKADWEAVLSQLADSPQLQGSADEVSELAHDVLSTMACHAAVRAGEELPEAELEYLLNEAHDVDFYQNCPHGRPVVKIFKKSQIEGWFER</sequence>
<comment type="similarity">
    <text evidence="1 5">Belongs to the DNA mismatch repair MutL/HexB family.</text>
</comment>
<feature type="compositionally biased region" description="Low complexity" evidence="6">
    <location>
        <begin position="351"/>
        <end position="363"/>
    </location>
</feature>
<accession>A0A1Y6BBB9</accession>
<dbReference type="InterPro" id="IPR014721">
    <property type="entry name" value="Ribsml_uS5_D2-typ_fold_subgr"/>
</dbReference>
<dbReference type="InterPro" id="IPR002099">
    <property type="entry name" value="MutL/Mlh/PMS"/>
</dbReference>
<dbReference type="PANTHER" id="PTHR10073:SF12">
    <property type="entry name" value="DNA MISMATCH REPAIR PROTEIN MLH1"/>
    <property type="match status" value="1"/>
</dbReference>
<dbReference type="FunFam" id="3.30.565.10:FF:000003">
    <property type="entry name" value="DNA mismatch repair endonuclease MutL"/>
    <property type="match status" value="1"/>
</dbReference>
<feature type="domain" description="DNA mismatch repair protein S5" evidence="8">
    <location>
        <begin position="219"/>
        <end position="337"/>
    </location>
</feature>
<dbReference type="SMART" id="SM00853">
    <property type="entry name" value="MutL_C"/>
    <property type="match status" value="1"/>
</dbReference>
<comment type="function">
    <text evidence="5">This protein is involved in the repair of mismatches in DNA. It is required for dam-dependent methyl-directed DNA mismatch repair. May act as a 'molecular matchmaker', a protein that promotes the formation of a stable complex between two or more DNA-binding proteins in an ATP-dependent manner without itself being part of a final effector complex.</text>
</comment>
<dbReference type="InterPro" id="IPR013507">
    <property type="entry name" value="DNA_mismatch_S5_2-like"/>
</dbReference>
<dbReference type="PANTHER" id="PTHR10073">
    <property type="entry name" value="DNA MISMATCH REPAIR PROTEIN MLH, PMS, MUTL"/>
    <property type="match status" value="1"/>
</dbReference>
<dbReference type="PROSITE" id="PS00058">
    <property type="entry name" value="DNA_MISMATCH_REPAIR_1"/>
    <property type="match status" value="1"/>
</dbReference>
<dbReference type="OrthoDB" id="5287384at2"/>
<dbReference type="Gene3D" id="3.30.230.10">
    <property type="match status" value="1"/>
</dbReference>
<dbReference type="GO" id="GO:0140664">
    <property type="term" value="F:ATP-dependent DNA damage sensor activity"/>
    <property type="evidence" value="ECO:0007669"/>
    <property type="project" value="InterPro"/>
</dbReference>
<dbReference type="GO" id="GO:0005524">
    <property type="term" value="F:ATP binding"/>
    <property type="evidence" value="ECO:0007669"/>
    <property type="project" value="InterPro"/>
</dbReference>
<evidence type="ECO:0000256" key="5">
    <source>
        <dbReference type="HAMAP-Rule" id="MF_00149"/>
    </source>
</evidence>
<dbReference type="InterPro" id="IPR036890">
    <property type="entry name" value="HATPase_C_sf"/>
</dbReference>
<dbReference type="GO" id="GO:0016887">
    <property type="term" value="F:ATP hydrolysis activity"/>
    <property type="evidence" value="ECO:0007669"/>
    <property type="project" value="InterPro"/>
</dbReference>
<dbReference type="Pfam" id="PF13589">
    <property type="entry name" value="HATPase_c_3"/>
    <property type="match status" value="1"/>
</dbReference>
<dbReference type="Pfam" id="PF08676">
    <property type="entry name" value="MutL_C"/>
    <property type="match status" value="1"/>
</dbReference>
<feature type="region of interest" description="Disordered" evidence="6">
    <location>
        <begin position="341"/>
        <end position="445"/>
    </location>
</feature>
<dbReference type="InterPro" id="IPR014790">
    <property type="entry name" value="MutL_C"/>
</dbReference>
<dbReference type="InterPro" id="IPR042120">
    <property type="entry name" value="MutL_C_dimsub"/>
</dbReference>
<dbReference type="CDD" id="cd00782">
    <property type="entry name" value="MutL_Trans"/>
    <property type="match status" value="1"/>
</dbReference>
<keyword evidence="10" id="KW-1185">Reference proteome</keyword>
<proteinExistence type="inferred from homology"/>
<dbReference type="HAMAP" id="MF_00149">
    <property type="entry name" value="DNA_mis_repair"/>
    <property type="match status" value="1"/>
</dbReference>
<dbReference type="Gene3D" id="3.30.1370.100">
    <property type="entry name" value="MutL, C-terminal domain, regulatory subdomain"/>
    <property type="match status" value="1"/>
</dbReference>
<evidence type="ECO:0000313" key="9">
    <source>
        <dbReference type="EMBL" id="SME94275.1"/>
    </source>
</evidence>
<dbReference type="SUPFAM" id="SSF118116">
    <property type="entry name" value="DNA mismatch repair protein MutL"/>
    <property type="match status" value="1"/>
</dbReference>
<reference evidence="10" key="1">
    <citation type="submission" date="2017-04" db="EMBL/GenBank/DDBJ databases">
        <authorList>
            <person name="Varghese N."/>
            <person name="Submissions S."/>
        </authorList>
    </citation>
    <scope>NUCLEOTIDE SEQUENCE [LARGE SCALE GENOMIC DNA]</scope>
    <source>
        <strain evidence="10">RKEM611</strain>
    </source>
</reference>
<dbReference type="Proteomes" id="UP000192907">
    <property type="component" value="Unassembled WGS sequence"/>
</dbReference>
<evidence type="ECO:0000256" key="6">
    <source>
        <dbReference type="SAM" id="MobiDB-lite"/>
    </source>
</evidence>
<evidence type="ECO:0000259" key="8">
    <source>
        <dbReference type="SMART" id="SM01340"/>
    </source>
</evidence>
<name>A0A1Y6BBB9_9BACT</name>
<dbReference type="SUPFAM" id="SSF55874">
    <property type="entry name" value="ATPase domain of HSP90 chaperone/DNA topoisomerase II/histidine kinase"/>
    <property type="match status" value="1"/>
</dbReference>
<evidence type="ECO:0000313" key="10">
    <source>
        <dbReference type="Proteomes" id="UP000192907"/>
    </source>
</evidence>
<dbReference type="Pfam" id="PF01119">
    <property type="entry name" value="DNA_mis_repair"/>
    <property type="match status" value="1"/>
</dbReference>
<dbReference type="InterPro" id="IPR020667">
    <property type="entry name" value="DNA_mismatch_repair_MutL"/>
</dbReference>
<dbReference type="STRING" id="1513793.SAMN06296036_102108"/>
<dbReference type="InterPro" id="IPR014762">
    <property type="entry name" value="DNA_mismatch_repair_CS"/>
</dbReference>
<dbReference type="GO" id="GO:0030983">
    <property type="term" value="F:mismatched DNA binding"/>
    <property type="evidence" value="ECO:0007669"/>
    <property type="project" value="InterPro"/>
</dbReference>
<dbReference type="CDD" id="cd16926">
    <property type="entry name" value="HATPase_MutL-MLH-PMS-like"/>
    <property type="match status" value="1"/>
</dbReference>
<evidence type="ECO:0000256" key="2">
    <source>
        <dbReference type="ARBA" id="ARBA00021975"/>
    </source>
</evidence>
<organism evidence="9 10">
    <name type="scientific">Pseudobacteriovorax antillogorgiicola</name>
    <dbReference type="NCBI Taxonomy" id="1513793"/>
    <lineage>
        <taxon>Bacteria</taxon>
        <taxon>Pseudomonadati</taxon>
        <taxon>Bdellovibrionota</taxon>
        <taxon>Oligoflexia</taxon>
        <taxon>Oligoflexales</taxon>
        <taxon>Pseudobacteriovoracaceae</taxon>
        <taxon>Pseudobacteriovorax</taxon>
    </lineage>
</organism>
<dbReference type="SMART" id="SM01340">
    <property type="entry name" value="DNA_mis_repair"/>
    <property type="match status" value="1"/>
</dbReference>